<dbReference type="GO" id="GO:0016715">
    <property type="term" value="F:oxidoreductase activity, acting on paired donors, with incorporation or reduction of molecular oxygen, reduced ascorbate as one donor, and incorporation of one atom of oxygen"/>
    <property type="evidence" value="ECO:0007669"/>
    <property type="project" value="InterPro"/>
</dbReference>
<dbReference type="STRING" id="1045774.SAMN05421872_11064"/>
<dbReference type="GO" id="GO:0005507">
    <property type="term" value="F:copper ion binding"/>
    <property type="evidence" value="ECO:0007669"/>
    <property type="project" value="InterPro"/>
</dbReference>
<dbReference type="Gene3D" id="2.60.120.310">
    <property type="entry name" value="Copper type II, ascorbate-dependent monooxygenase, N-terminal domain"/>
    <property type="match status" value="1"/>
</dbReference>
<reference evidence="4 5" key="1">
    <citation type="submission" date="2016-10" db="EMBL/GenBank/DDBJ databases">
        <authorList>
            <person name="de Groot N.N."/>
        </authorList>
    </citation>
    <scope>NUCLEOTIDE SEQUENCE [LARGE SCALE GENOMIC DNA]</scope>
    <source>
        <strain evidence="4 5">CGMCC 4.6858</strain>
    </source>
</reference>
<evidence type="ECO:0000313" key="4">
    <source>
        <dbReference type="EMBL" id="SDD69527.1"/>
    </source>
</evidence>
<proteinExistence type="predicted"/>
<feature type="region of interest" description="Disordered" evidence="2">
    <location>
        <begin position="23"/>
        <end position="73"/>
    </location>
</feature>
<feature type="signal peptide" evidence="3">
    <location>
        <begin position="1"/>
        <end position="21"/>
    </location>
</feature>
<keyword evidence="3" id="KW-0732">Signal</keyword>
<feature type="chain" id="PRO_5011620377" description="Copper type II ascorbate-dependent monooxygenase, C-terminal domain" evidence="3">
    <location>
        <begin position="22"/>
        <end position="408"/>
    </location>
</feature>
<evidence type="ECO:0000256" key="2">
    <source>
        <dbReference type="SAM" id="MobiDB-lite"/>
    </source>
</evidence>
<evidence type="ECO:0008006" key="6">
    <source>
        <dbReference type="Google" id="ProtNLM"/>
    </source>
</evidence>
<dbReference type="OrthoDB" id="9786191at2"/>
<organism evidence="4 5">
    <name type="scientific">Nocardioides lianchengensis</name>
    <dbReference type="NCBI Taxonomy" id="1045774"/>
    <lineage>
        <taxon>Bacteria</taxon>
        <taxon>Bacillati</taxon>
        <taxon>Actinomycetota</taxon>
        <taxon>Actinomycetes</taxon>
        <taxon>Propionibacteriales</taxon>
        <taxon>Nocardioidaceae</taxon>
        <taxon>Nocardioides</taxon>
    </lineage>
</organism>
<dbReference type="InterPro" id="IPR014784">
    <property type="entry name" value="Cu2_ascorb_mOase-like_C"/>
</dbReference>
<protein>
    <recommendedName>
        <fullName evidence="6">Copper type II ascorbate-dependent monooxygenase, C-terminal domain</fullName>
    </recommendedName>
</protein>
<evidence type="ECO:0000256" key="1">
    <source>
        <dbReference type="ARBA" id="ARBA00023157"/>
    </source>
</evidence>
<dbReference type="InterPro" id="IPR036939">
    <property type="entry name" value="Cu2_ascorb_mOase_N_sf"/>
</dbReference>
<keyword evidence="5" id="KW-1185">Reference proteome</keyword>
<sequence>MSRLRVLAAAAALLLATVACSADSEPGLQPGDPAPSEPGTSAAAAEPSGSEAATAHAAHAAKPGKLQPLRKGERRRTLTMPAAYTPAAPTGVGTDDYRCFLLDPQLKRDSWLTGTNVLPGNPDVVHHVILFRILPEDVAKAEAKDAETPDDQGWTCFGGTALEGEFAQLDDAPWLGAWAPGGDEVVTRDGYGTDLPKGSRIVMQVHYNLLAGSEPDVSSTQIRTMPRTRDLTALHTFLMPAPVELPCRKGRDASPLCERDAAVADAKERFGQGPGSTADLLYFLCGGKPVASRRSSCVRRVQQPVTVLGAAGHMHLLGQQLRIETNPGTPEARTILDIPVWDFDDQGSRPIDPVRLDTWDTVKITCTHGQRLRDRLPAFATQREDKYVVWADGTTDEMCLGMLSVAFG</sequence>
<dbReference type="RefSeq" id="WP_090859619.1">
    <property type="nucleotide sequence ID" value="NZ_FMZM01000010.1"/>
</dbReference>
<accession>A0A1G6WWF3</accession>
<dbReference type="EMBL" id="FMZM01000010">
    <property type="protein sequence ID" value="SDD69527.1"/>
    <property type="molecule type" value="Genomic_DNA"/>
</dbReference>
<dbReference type="Proteomes" id="UP000199034">
    <property type="component" value="Unassembled WGS sequence"/>
</dbReference>
<feature type="compositionally biased region" description="Low complexity" evidence="2">
    <location>
        <begin position="37"/>
        <end position="61"/>
    </location>
</feature>
<dbReference type="AlphaFoldDB" id="A0A1G6WWF3"/>
<name>A0A1G6WWF3_9ACTN</name>
<dbReference type="SUPFAM" id="SSF49742">
    <property type="entry name" value="PHM/PNGase F"/>
    <property type="match status" value="2"/>
</dbReference>
<evidence type="ECO:0000313" key="5">
    <source>
        <dbReference type="Proteomes" id="UP000199034"/>
    </source>
</evidence>
<dbReference type="Gene3D" id="2.60.120.230">
    <property type="match status" value="1"/>
</dbReference>
<evidence type="ECO:0000256" key="3">
    <source>
        <dbReference type="SAM" id="SignalP"/>
    </source>
</evidence>
<dbReference type="InterPro" id="IPR008977">
    <property type="entry name" value="PHM/PNGase_F_dom_sf"/>
</dbReference>
<keyword evidence="1" id="KW-1015">Disulfide bond</keyword>
<gene>
    <name evidence="4" type="ORF">SAMN05421872_11064</name>
</gene>
<dbReference type="PROSITE" id="PS51257">
    <property type="entry name" value="PROKAR_LIPOPROTEIN"/>
    <property type="match status" value="1"/>
</dbReference>